<protein>
    <submittedName>
        <fullName evidence="2">Glycerophosphoryl diester phosphodiesterase</fullName>
        <ecNumber evidence="2">3.1.4.46</ecNumber>
    </submittedName>
</protein>
<organism evidence="2">
    <name type="scientific">uncultured Rubrobacteraceae bacterium</name>
    <dbReference type="NCBI Taxonomy" id="349277"/>
    <lineage>
        <taxon>Bacteria</taxon>
        <taxon>Bacillati</taxon>
        <taxon>Actinomycetota</taxon>
        <taxon>Rubrobacteria</taxon>
        <taxon>Rubrobacterales</taxon>
        <taxon>Rubrobacteraceae</taxon>
        <taxon>environmental samples</taxon>
    </lineage>
</organism>
<dbReference type="InterPro" id="IPR030395">
    <property type="entry name" value="GP_PDE_dom"/>
</dbReference>
<keyword evidence="2" id="KW-0378">Hydrolase</keyword>
<sequence length="224" mass="24198">MTSNIGHRGAAGLEPENTLRSFRRAAVEGADAIELDLRLTRDGCLVVLHDADVDRTTSGSGPVASLRLDEIKRLDAGLGERVPTFEEVLEATELPIYAELKAVEAAEQLAALIRERRLAGRVTLISFDPETLRRVKLSLPKLPVGLILSGASPGLAEARSVDASLVSPQATYLDAAMVEGYRRAGLRVTTWTVNEPEEMRHVLGLGVDGIVTDRPDLLFALMAH</sequence>
<evidence type="ECO:0000313" key="2">
    <source>
        <dbReference type="EMBL" id="CAA9446701.1"/>
    </source>
</evidence>
<reference evidence="2" key="1">
    <citation type="submission" date="2020-02" db="EMBL/GenBank/DDBJ databases">
        <authorList>
            <person name="Meier V. D."/>
        </authorList>
    </citation>
    <scope>NUCLEOTIDE SEQUENCE</scope>
    <source>
        <strain evidence="2">AVDCRST_MAG14</strain>
    </source>
</reference>
<accession>A0A6J4QL19</accession>
<dbReference type="AlphaFoldDB" id="A0A6J4QL19"/>
<gene>
    <name evidence="2" type="ORF">AVDCRST_MAG14-474</name>
</gene>
<dbReference type="PROSITE" id="PS51704">
    <property type="entry name" value="GP_PDE"/>
    <property type="match status" value="1"/>
</dbReference>
<dbReference type="GO" id="GO:0006629">
    <property type="term" value="P:lipid metabolic process"/>
    <property type="evidence" value="ECO:0007669"/>
    <property type="project" value="InterPro"/>
</dbReference>
<dbReference type="SUPFAM" id="SSF51695">
    <property type="entry name" value="PLC-like phosphodiesterases"/>
    <property type="match status" value="1"/>
</dbReference>
<evidence type="ECO:0000259" key="1">
    <source>
        <dbReference type="PROSITE" id="PS51704"/>
    </source>
</evidence>
<feature type="domain" description="GP-PDE" evidence="1">
    <location>
        <begin position="2"/>
        <end position="222"/>
    </location>
</feature>
<dbReference type="Pfam" id="PF03009">
    <property type="entry name" value="GDPD"/>
    <property type="match status" value="1"/>
</dbReference>
<dbReference type="GO" id="GO:0008889">
    <property type="term" value="F:glycerophosphodiester phosphodiesterase activity"/>
    <property type="evidence" value="ECO:0007669"/>
    <property type="project" value="UniProtKB-EC"/>
</dbReference>
<dbReference type="EC" id="3.1.4.46" evidence="2"/>
<dbReference type="EMBL" id="CADCVG010000022">
    <property type="protein sequence ID" value="CAA9446701.1"/>
    <property type="molecule type" value="Genomic_DNA"/>
</dbReference>
<dbReference type="PANTHER" id="PTHR46211">
    <property type="entry name" value="GLYCEROPHOSPHORYL DIESTER PHOSPHODIESTERASE"/>
    <property type="match status" value="1"/>
</dbReference>
<dbReference type="PANTHER" id="PTHR46211:SF1">
    <property type="entry name" value="GLYCEROPHOSPHODIESTER PHOSPHODIESTERASE, CYTOPLASMIC"/>
    <property type="match status" value="1"/>
</dbReference>
<dbReference type="Gene3D" id="3.20.20.190">
    <property type="entry name" value="Phosphatidylinositol (PI) phosphodiesterase"/>
    <property type="match status" value="1"/>
</dbReference>
<name>A0A6J4QL19_9ACTN</name>
<proteinExistence type="predicted"/>
<dbReference type="InterPro" id="IPR017946">
    <property type="entry name" value="PLC-like_Pdiesterase_TIM-brl"/>
</dbReference>